<reference evidence="1" key="1">
    <citation type="submission" date="2017-12" db="EMBL/GenBank/DDBJ databases">
        <title>Complete Sequences of the chloroplast DNA of the Grateloupia filicina.</title>
        <authorList>
            <person name="Liu T."/>
            <person name="Liu C."/>
            <person name="Li Y."/>
        </authorList>
    </citation>
    <scope>NUCLEOTIDE SEQUENCE</scope>
</reference>
<proteinExistence type="predicted"/>
<accession>A0A2S1FX83</accession>
<dbReference type="GeneID" id="36944804"/>
<geneLocation type="chloroplast" evidence="1"/>
<dbReference type="EMBL" id="MG598531">
    <property type="protein sequence ID" value="AWD77360.1"/>
    <property type="molecule type" value="Genomic_DNA"/>
</dbReference>
<protein>
    <submittedName>
        <fullName evidence="1">Uncharacterized protein</fullName>
    </submittedName>
</protein>
<name>A0A2S1FX83_9FLOR</name>
<dbReference type="AlphaFoldDB" id="A0A2S1FX83"/>
<sequence length="172" mass="20147">MLFMEIINPKSTNISLIRLNNCMFFQDLFFIRKSPSSSGNTKTSFCYLICIEYNYMLINHAYMCVSPILNQYIFIDYIKSISSPMNPKLVNPGLLIFSIYSLFHIRFTSILVLEVSACNLKAFSLYYWLGFQLIRRRNGYYNTNYIHNVSNTAYILVNTKVSSRNILARYLL</sequence>
<keyword evidence="1" id="KW-0150">Chloroplast</keyword>
<gene>
    <name evidence="1" type="primary">orf18</name>
    <name evidence="1" type="ORF">Grafi_p112</name>
</gene>
<organism evidence="1">
    <name type="scientific">Grateloupia filicina</name>
    <dbReference type="NCBI Taxonomy" id="31455"/>
    <lineage>
        <taxon>Eukaryota</taxon>
        <taxon>Rhodophyta</taxon>
        <taxon>Florideophyceae</taxon>
        <taxon>Rhodymeniophycidae</taxon>
        <taxon>Halymeniales</taxon>
        <taxon>Halymeniaceae</taxon>
        <taxon>Grateloupia</taxon>
    </lineage>
</organism>
<dbReference type="RefSeq" id="YP_009488682.1">
    <property type="nucleotide sequence ID" value="NC_037841.1"/>
</dbReference>
<evidence type="ECO:0000313" key="1">
    <source>
        <dbReference type="EMBL" id="AWD77360.1"/>
    </source>
</evidence>
<keyword evidence="1" id="KW-0934">Plastid</keyword>